<evidence type="ECO:0000313" key="1">
    <source>
        <dbReference type="EMBL" id="AWB26213.1"/>
    </source>
</evidence>
<keyword evidence="2" id="KW-1185">Reference proteome</keyword>
<dbReference type="KEGG" id="mee:DA075_35655"/>
<gene>
    <name evidence="1" type="ORF">DA075_35655</name>
</gene>
<accession>A0A2R4WXE1</accession>
<evidence type="ECO:0000313" key="2">
    <source>
        <dbReference type="Proteomes" id="UP000244755"/>
    </source>
</evidence>
<organism evidence="1 2">
    <name type="scientific">Methylobacterium currus</name>
    <dbReference type="NCBI Taxonomy" id="2051553"/>
    <lineage>
        <taxon>Bacteria</taxon>
        <taxon>Pseudomonadati</taxon>
        <taxon>Pseudomonadota</taxon>
        <taxon>Alphaproteobacteria</taxon>
        <taxon>Hyphomicrobiales</taxon>
        <taxon>Methylobacteriaceae</taxon>
        <taxon>Methylobacterium</taxon>
    </lineage>
</organism>
<geneLocation type="plasmid" evidence="1 2">
    <name>unnamed3</name>
</geneLocation>
<reference evidence="1 2" key="1">
    <citation type="submission" date="2018-04" db="EMBL/GenBank/DDBJ databases">
        <title>Methylobacterium sp. PR1016A genome.</title>
        <authorList>
            <person name="Park W."/>
        </authorList>
    </citation>
    <scope>NUCLEOTIDE SEQUENCE [LARGE SCALE GENOMIC DNA]</scope>
    <source>
        <strain evidence="1 2">PR1016A</strain>
        <plasmid evidence="1 2">unnamed3</plasmid>
    </source>
</reference>
<dbReference type="EMBL" id="CP028847">
    <property type="protein sequence ID" value="AWB26213.1"/>
    <property type="molecule type" value="Genomic_DNA"/>
</dbReference>
<protein>
    <submittedName>
        <fullName evidence="1">Uncharacterized protein</fullName>
    </submittedName>
</protein>
<proteinExistence type="predicted"/>
<dbReference type="OrthoDB" id="370626at2"/>
<keyword evidence="1" id="KW-0614">Plasmid</keyword>
<sequence length="68" mass="7716">MHVPADYEVVVTRDQKFDVSDGGWVTIPRKPPGTGWQIADASRDRHTVWRRVRTDVAFTQLGKAHGSR</sequence>
<dbReference type="AlphaFoldDB" id="A0A2R4WXE1"/>
<dbReference type="Proteomes" id="UP000244755">
    <property type="component" value="Plasmid unnamed3"/>
</dbReference>
<name>A0A2R4WXE1_9HYPH</name>